<comment type="caution">
    <text evidence="1">The sequence shown here is derived from an EMBL/GenBank/DDBJ whole genome shotgun (WGS) entry which is preliminary data.</text>
</comment>
<proteinExistence type="predicted"/>
<protein>
    <submittedName>
        <fullName evidence="1">Uncharacterized protein</fullName>
    </submittedName>
</protein>
<name>A0A0F9JKU4_9ZZZZ</name>
<dbReference type="AlphaFoldDB" id="A0A0F9JKU4"/>
<sequence>MSEDQNIIQELQAEHAKDKTKNAELATALASSNYDSNERRNLIEYQLDSAELLSKVEHFLRGDFIDTDDKGNEYWAKQKDKDLIMLNNYGVNAVLLIMGNYVDKGTALSTYDDLRINEILADLGDELVKFIFCNYEKMGMDTQNKRTRYGLIVINILHMIESTYRRALRGKTSEDINTSKIFTQSDSMGMGGATRPGSERKRSMRLFDPRTW</sequence>
<reference evidence="1" key="1">
    <citation type="journal article" date="2015" name="Nature">
        <title>Complex archaea that bridge the gap between prokaryotes and eukaryotes.</title>
        <authorList>
            <person name="Spang A."/>
            <person name="Saw J.H."/>
            <person name="Jorgensen S.L."/>
            <person name="Zaremba-Niedzwiedzka K."/>
            <person name="Martijn J."/>
            <person name="Lind A.E."/>
            <person name="van Eijk R."/>
            <person name="Schleper C."/>
            <person name="Guy L."/>
            <person name="Ettema T.J."/>
        </authorList>
    </citation>
    <scope>NUCLEOTIDE SEQUENCE</scope>
</reference>
<gene>
    <name evidence="1" type="ORF">LCGC14_1745120</name>
</gene>
<evidence type="ECO:0000313" key="1">
    <source>
        <dbReference type="EMBL" id="KKM06326.1"/>
    </source>
</evidence>
<organism evidence="1">
    <name type="scientific">marine sediment metagenome</name>
    <dbReference type="NCBI Taxonomy" id="412755"/>
    <lineage>
        <taxon>unclassified sequences</taxon>
        <taxon>metagenomes</taxon>
        <taxon>ecological metagenomes</taxon>
    </lineage>
</organism>
<accession>A0A0F9JKU4</accession>
<dbReference type="EMBL" id="LAZR01016021">
    <property type="protein sequence ID" value="KKM06326.1"/>
    <property type="molecule type" value="Genomic_DNA"/>
</dbReference>